<evidence type="ECO:0000313" key="2">
    <source>
        <dbReference type="Proteomes" id="UP000593566"/>
    </source>
</evidence>
<sequence length="271" mass="30201">MASKRKSVTFRENVSVVYPKNSGGSSSPAPITTAPATAPPSLELDPTYLTWLSLATKAQYPFIVNGTFAKYVYRQNFDKHLNMKHDYNLQIARQREAAVPPLAEKYGSLGWGSLYEKVTEEAWVKNYRLIYRFDGSDEQLLEKIAEAYDAIKHTVAEEETVNTLLTQDGSMHISPSNRQWEAFTQGGGALISPDFGPGGVNLRFGHTADAPFDDEESVLLSPRDRKGNGGEMPIDRAVVSRDLGNAMVDAGTGVQMLWADRRRSRARYYTR</sequence>
<dbReference type="Proteomes" id="UP000593566">
    <property type="component" value="Unassembled WGS sequence"/>
</dbReference>
<dbReference type="EMBL" id="JACCJB010000021">
    <property type="protein sequence ID" value="KAF6219015.1"/>
    <property type="molecule type" value="Genomic_DNA"/>
</dbReference>
<reference evidence="1 2" key="1">
    <citation type="journal article" date="2020" name="Genomics">
        <title>Complete, high-quality genomes from long-read metagenomic sequencing of two wolf lichen thalli reveals enigmatic genome architecture.</title>
        <authorList>
            <person name="McKenzie S.K."/>
            <person name="Walston R.F."/>
            <person name="Allen J.L."/>
        </authorList>
    </citation>
    <scope>NUCLEOTIDE SEQUENCE [LARGE SCALE GENOMIC DNA]</scope>
    <source>
        <strain evidence="1">WasteWater1</strain>
    </source>
</reference>
<organism evidence="1 2">
    <name type="scientific">Letharia lupina</name>
    <dbReference type="NCBI Taxonomy" id="560253"/>
    <lineage>
        <taxon>Eukaryota</taxon>
        <taxon>Fungi</taxon>
        <taxon>Dikarya</taxon>
        <taxon>Ascomycota</taxon>
        <taxon>Pezizomycotina</taxon>
        <taxon>Lecanoromycetes</taxon>
        <taxon>OSLEUM clade</taxon>
        <taxon>Lecanoromycetidae</taxon>
        <taxon>Lecanorales</taxon>
        <taxon>Lecanorineae</taxon>
        <taxon>Parmeliaceae</taxon>
        <taxon>Letharia</taxon>
    </lineage>
</organism>
<name>A0A8H6C8M7_9LECA</name>
<protein>
    <submittedName>
        <fullName evidence="1">Uncharacterized protein</fullName>
    </submittedName>
</protein>
<keyword evidence="2" id="KW-1185">Reference proteome</keyword>
<accession>A0A8H6C8M7</accession>
<dbReference type="GeneID" id="59333965"/>
<evidence type="ECO:0000313" key="1">
    <source>
        <dbReference type="EMBL" id="KAF6219015.1"/>
    </source>
</evidence>
<gene>
    <name evidence="1" type="ORF">HO133_005559</name>
</gene>
<dbReference type="AlphaFoldDB" id="A0A8H6C8M7"/>
<dbReference type="RefSeq" id="XP_037148450.1">
    <property type="nucleotide sequence ID" value="XM_037296468.1"/>
</dbReference>
<comment type="caution">
    <text evidence="1">The sequence shown here is derived from an EMBL/GenBank/DDBJ whole genome shotgun (WGS) entry which is preliminary data.</text>
</comment>
<proteinExistence type="predicted"/>